<protein>
    <submittedName>
        <fullName evidence="1">MSH2 protein</fullName>
    </submittedName>
</protein>
<comment type="caution">
    <text evidence="1">The sequence shown here is derived from an EMBL/GenBank/DDBJ whole genome shotgun (WGS) entry which is preliminary data.</text>
</comment>
<accession>A0ACC1H944</accession>
<dbReference type="EMBL" id="JAMZIH010009790">
    <property type="protein sequence ID" value="KAJ1669618.1"/>
    <property type="molecule type" value="Genomic_DNA"/>
</dbReference>
<keyword evidence="2" id="KW-1185">Reference proteome</keyword>
<evidence type="ECO:0000313" key="2">
    <source>
        <dbReference type="Proteomes" id="UP001145114"/>
    </source>
</evidence>
<sequence>HPGVHNLHVTAHIGSEADDGQREITMLYKIVEGVCQQSFGIHVAELAKFPDSVVRLARKKAEELEEFENLGLKETSGREADDDSDATSSQTQDIEAGSRLIERFLTEFADTPNLKAMTPAALARHVEELEA</sequence>
<feature type="non-terminal residue" evidence="1">
    <location>
        <position position="131"/>
    </location>
</feature>
<proteinExistence type="predicted"/>
<dbReference type="Proteomes" id="UP001145114">
    <property type="component" value="Unassembled WGS sequence"/>
</dbReference>
<feature type="non-terminal residue" evidence="1">
    <location>
        <position position="1"/>
    </location>
</feature>
<gene>
    <name evidence="1" type="primary">msh2_3</name>
    <name evidence="1" type="ORF">EV182_008678</name>
</gene>
<evidence type="ECO:0000313" key="1">
    <source>
        <dbReference type="EMBL" id="KAJ1669618.1"/>
    </source>
</evidence>
<reference evidence="1" key="1">
    <citation type="submission" date="2022-06" db="EMBL/GenBank/DDBJ databases">
        <title>Phylogenomic reconstructions and comparative analyses of Kickxellomycotina fungi.</title>
        <authorList>
            <person name="Reynolds N.K."/>
            <person name="Stajich J.E."/>
            <person name="Barry K."/>
            <person name="Grigoriev I.V."/>
            <person name="Crous P."/>
            <person name="Smith M.E."/>
        </authorList>
    </citation>
    <scope>NUCLEOTIDE SEQUENCE</scope>
    <source>
        <strain evidence="1">RSA 2271</strain>
    </source>
</reference>
<name>A0ACC1H944_9FUNG</name>
<organism evidence="1 2">
    <name type="scientific">Spiromyces aspiralis</name>
    <dbReference type="NCBI Taxonomy" id="68401"/>
    <lineage>
        <taxon>Eukaryota</taxon>
        <taxon>Fungi</taxon>
        <taxon>Fungi incertae sedis</taxon>
        <taxon>Zoopagomycota</taxon>
        <taxon>Kickxellomycotina</taxon>
        <taxon>Kickxellomycetes</taxon>
        <taxon>Kickxellales</taxon>
        <taxon>Kickxellaceae</taxon>
        <taxon>Spiromyces</taxon>
    </lineage>
</organism>